<accession>A0ABW2FGS0</accession>
<evidence type="ECO:0000313" key="2">
    <source>
        <dbReference type="EMBL" id="MFC7151155.1"/>
    </source>
</evidence>
<feature type="domain" description="Ketopantoate reductase N-terminal" evidence="1">
    <location>
        <begin position="3"/>
        <end position="125"/>
    </location>
</feature>
<protein>
    <submittedName>
        <fullName evidence="2">Ketopantoate reductase family protein</fullName>
    </submittedName>
</protein>
<dbReference type="Gene3D" id="3.40.50.720">
    <property type="entry name" value="NAD(P)-binding Rossmann-like Domain"/>
    <property type="match status" value="1"/>
</dbReference>
<dbReference type="Proteomes" id="UP001596378">
    <property type="component" value="Unassembled WGS sequence"/>
</dbReference>
<proteinExistence type="predicted"/>
<evidence type="ECO:0000259" key="1">
    <source>
        <dbReference type="Pfam" id="PF02558"/>
    </source>
</evidence>
<dbReference type="EMBL" id="JBHTAI010000014">
    <property type="protein sequence ID" value="MFC7151155.1"/>
    <property type="molecule type" value="Genomic_DNA"/>
</dbReference>
<organism evidence="2 3">
    <name type="scientific">Cohnella cellulosilytica</name>
    <dbReference type="NCBI Taxonomy" id="986710"/>
    <lineage>
        <taxon>Bacteria</taxon>
        <taxon>Bacillati</taxon>
        <taxon>Bacillota</taxon>
        <taxon>Bacilli</taxon>
        <taxon>Bacillales</taxon>
        <taxon>Paenibacillaceae</taxon>
        <taxon>Cohnella</taxon>
    </lineage>
</organism>
<comment type="caution">
    <text evidence="2">The sequence shown here is derived from an EMBL/GenBank/DDBJ whole genome shotgun (WGS) entry which is preliminary data.</text>
</comment>
<dbReference type="InterPro" id="IPR013332">
    <property type="entry name" value="KPR_N"/>
</dbReference>
<sequence>MFGRGVISALYGWAFEKAGHEVEFYVRPGRKEQYGSELDLDILDGRASFKGVPVKEKWTIRMREELTPDHDYDLIVLSVNHNQFKDVVKVVGPNAGKATILIFNNLWDDLRDFAEGLPMDQIVWGFPGGGGGYRNARKLEGGFMKAVYLQTEETAASKPRHQSVAEVFRQAGFSFSWQKNIRDWYWLHFLMNVGMSAQVLKDGSHQELFRSPKKLAQMILLIREMLPLIAAKGGKVGLGASLAMRLPAGWIGYAMYRFLKIDSVLSAVMERLASTAYITRESFAHFPNDILADARRLGVSLPRLEAMERYFR</sequence>
<name>A0ABW2FGS0_9BACL</name>
<dbReference type="RefSeq" id="WP_378049555.1">
    <property type="nucleotide sequence ID" value="NZ_JBHMDN010000021.1"/>
</dbReference>
<dbReference type="Pfam" id="PF02558">
    <property type="entry name" value="ApbA"/>
    <property type="match status" value="1"/>
</dbReference>
<evidence type="ECO:0000313" key="3">
    <source>
        <dbReference type="Proteomes" id="UP001596378"/>
    </source>
</evidence>
<keyword evidence="3" id="KW-1185">Reference proteome</keyword>
<reference evidence="3" key="1">
    <citation type="journal article" date="2019" name="Int. J. Syst. Evol. Microbiol.">
        <title>The Global Catalogue of Microorganisms (GCM) 10K type strain sequencing project: providing services to taxonomists for standard genome sequencing and annotation.</title>
        <authorList>
            <consortium name="The Broad Institute Genomics Platform"/>
            <consortium name="The Broad Institute Genome Sequencing Center for Infectious Disease"/>
            <person name="Wu L."/>
            <person name="Ma J."/>
        </authorList>
    </citation>
    <scope>NUCLEOTIDE SEQUENCE [LARGE SCALE GENOMIC DNA]</scope>
    <source>
        <strain evidence="3">KCTC 12907</strain>
    </source>
</reference>
<gene>
    <name evidence="2" type="ORF">ACFQMJ_21670</name>
</gene>